<dbReference type="GO" id="GO:0005524">
    <property type="term" value="F:ATP binding"/>
    <property type="evidence" value="ECO:0007669"/>
    <property type="project" value="UniProtKB-KW"/>
</dbReference>
<dbReference type="InterPro" id="IPR027417">
    <property type="entry name" value="P-loop_NTPase"/>
</dbReference>
<dbReference type="InterPro" id="IPR050107">
    <property type="entry name" value="ABC_carbohydrate_import_ATPase"/>
</dbReference>
<evidence type="ECO:0000256" key="6">
    <source>
        <dbReference type="ARBA" id="ARBA00022840"/>
    </source>
</evidence>
<name>A0ABW4KYH9_9MICO</name>
<keyword evidence="4" id="KW-0677">Repeat</keyword>
<keyword evidence="1" id="KW-0813">Transport</keyword>
<keyword evidence="2" id="KW-1003">Cell membrane</keyword>
<evidence type="ECO:0000256" key="3">
    <source>
        <dbReference type="ARBA" id="ARBA00022597"/>
    </source>
</evidence>
<organism evidence="10 11">
    <name type="scientific">Georgenia deserti</name>
    <dbReference type="NCBI Taxonomy" id="2093781"/>
    <lineage>
        <taxon>Bacteria</taxon>
        <taxon>Bacillati</taxon>
        <taxon>Actinomycetota</taxon>
        <taxon>Actinomycetes</taxon>
        <taxon>Micrococcales</taxon>
        <taxon>Bogoriellaceae</taxon>
        <taxon>Georgenia</taxon>
    </lineage>
</organism>
<evidence type="ECO:0000313" key="10">
    <source>
        <dbReference type="EMBL" id="MFD1716430.1"/>
    </source>
</evidence>
<dbReference type="Pfam" id="PF00005">
    <property type="entry name" value="ABC_tran"/>
    <property type="match status" value="2"/>
</dbReference>
<dbReference type="CDD" id="cd03215">
    <property type="entry name" value="ABC_Carb_Monos_II"/>
    <property type="match status" value="1"/>
</dbReference>
<comment type="caution">
    <text evidence="10">The sequence shown here is derived from an EMBL/GenBank/DDBJ whole genome shotgun (WGS) entry which is preliminary data.</text>
</comment>
<protein>
    <submittedName>
        <fullName evidence="10">Sugar ABC transporter ATP-binding protein</fullName>
    </submittedName>
</protein>
<dbReference type="PANTHER" id="PTHR43790">
    <property type="entry name" value="CARBOHYDRATE TRANSPORT ATP-BINDING PROTEIN MG119-RELATED"/>
    <property type="match status" value="1"/>
</dbReference>
<gene>
    <name evidence="10" type="ORF">ACFSE6_01165</name>
</gene>
<evidence type="ECO:0000256" key="4">
    <source>
        <dbReference type="ARBA" id="ARBA00022737"/>
    </source>
</evidence>
<dbReference type="RefSeq" id="WP_388001872.1">
    <property type="nucleotide sequence ID" value="NZ_JBHUEE010000001.1"/>
</dbReference>
<keyword evidence="7" id="KW-1278">Translocase</keyword>
<dbReference type="PROSITE" id="PS50893">
    <property type="entry name" value="ABC_TRANSPORTER_2"/>
    <property type="match status" value="2"/>
</dbReference>
<feature type="domain" description="ABC transporter" evidence="9">
    <location>
        <begin position="14"/>
        <end position="250"/>
    </location>
</feature>
<evidence type="ECO:0000256" key="2">
    <source>
        <dbReference type="ARBA" id="ARBA00022475"/>
    </source>
</evidence>
<dbReference type="InterPro" id="IPR003439">
    <property type="entry name" value="ABC_transporter-like_ATP-bd"/>
</dbReference>
<evidence type="ECO:0000313" key="11">
    <source>
        <dbReference type="Proteomes" id="UP001597277"/>
    </source>
</evidence>
<feature type="domain" description="ABC transporter" evidence="9">
    <location>
        <begin position="260"/>
        <end position="505"/>
    </location>
</feature>
<evidence type="ECO:0000256" key="5">
    <source>
        <dbReference type="ARBA" id="ARBA00022741"/>
    </source>
</evidence>
<dbReference type="Gene3D" id="3.40.50.300">
    <property type="entry name" value="P-loop containing nucleotide triphosphate hydrolases"/>
    <property type="match status" value="2"/>
</dbReference>
<keyword evidence="6 10" id="KW-0067">ATP-binding</keyword>
<keyword evidence="11" id="KW-1185">Reference proteome</keyword>
<dbReference type="InterPro" id="IPR017871">
    <property type="entry name" value="ABC_transporter-like_CS"/>
</dbReference>
<reference evidence="11" key="1">
    <citation type="journal article" date="2019" name="Int. J. Syst. Evol. Microbiol.">
        <title>The Global Catalogue of Microorganisms (GCM) 10K type strain sequencing project: providing services to taxonomists for standard genome sequencing and annotation.</title>
        <authorList>
            <consortium name="The Broad Institute Genomics Platform"/>
            <consortium name="The Broad Institute Genome Sequencing Center for Infectious Disease"/>
            <person name="Wu L."/>
            <person name="Ma J."/>
        </authorList>
    </citation>
    <scope>NUCLEOTIDE SEQUENCE [LARGE SCALE GENOMIC DNA]</scope>
    <source>
        <strain evidence="11">JCM 17130</strain>
    </source>
</reference>
<dbReference type="CDD" id="cd03216">
    <property type="entry name" value="ABC_Carb_Monos_I"/>
    <property type="match status" value="1"/>
</dbReference>
<accession>A0ABW4KYH9</accession>
<proteinExistence type="predicted"/>
<keyword evidence="3" id="KW-0762">Sugar transport</keyword>
<evidence type="ECO:0000256" key="8">
    <source>
        <dbReference type="ARBA" id="ARBA00023136"/>
    </source>
</evidence>
<keyword evidence="8" id="KW-0472">Membrane</keyword>
<dbReference type="EMBL" id="JBHUEE010000001">
    <property type="protein sequence ID" value="MFD1716430.1"/>
    <property type="molecule type" value="Genomic_DNA"/>
</dbReference>
<evidence type="ECO:0000256" key="7">
    <source>
        <dbReference type="ARBA" id="ARBA00022967"/>
    </source>
</evidence>
<dbReference type="SUPFAM" id="SSF52540">
    <property type="entry name" value="P-loop containing nucleoside triphosphate hydrolases"/>
    <property type="match status" value="2"/>
</dbReference>
<dbReference type="PROSITE" id="PS00211">
    <property type="entry name" value="ABC_TRANSPORTER_1"/>
    <property type="match status" value="1"/>
</dbReference>
<keyword evidence="5" id="KW-0547">Nucleotide-binding</keyword>
<dbReference type="InterPro" id="IPR003593">
    <property type="entry name" value="AAA+_ATPase"/>
</dbReference>
<sequence length="509" mass="55369">MTVTTGGNAKGTLLRMRGITKAFSGTAVLADVDVDLYRGEIHALMGENGAGKSTLMKVLGGVHLADAGHIEFDGAHVAFTSPGEAMDRGVVMIHQELSTVPDMTVAENLALGSEPARAGFVLDRRRLRSEALRKLGPIGGGIDPDLPMRKLSVGRQQMVEIARAIDQQAKILVLDEPTASLSDTESRRLFEVLERMRDAGMGLFYISHRLDEVWRLADRVTVLRDGRHVSTTRRGEISQNDVVGRMIGRQVEALYVREHRRPGDVVLRVRDLVGRDNGIGPVSFDVRAGEVVSLVGLIGAGRTEIARTVYGVDARGSGTVEIGGRQARIGGPGDAIARRIGMVPESRKEQALFSWMDVRDNITIASLRKHSRWGVLNQRRVDAAARQFIDDLTIRIRSPRQEVRTLSGGNQQKVVLSRWLANDPRLLILDEPTRGVDVGAKHEIYRIINEQAEQGTALLVVSSDLPEALGISDRLLVVRDGVIVAELDGAGATEEDVMSHATGVAKEAS</sequence>
<dbReference type="SMART" id="SM00382">
    <property type="entry name" value="AAA"/>
    <property type="match status" value="2"/>
</dbReference>
<dbReference type="PANTHER" id="PTHR43790:SF3">
    <property type="entry name" value="D-ALLOSE IMPORT ATP-BINDING PROTEIN ALSA-RELATED"/>
    <property type="match status" value="1"/>
</dbReference>
<dbReference type="Proteomes" id="UP001597277">
    <property type="component" value="Unassembled WGS sequence"/>
</dbReference>
<evidence type="ECO:0000259" key="9">
    <source>
        <dbReference type="PROSITE" id="PS50893"/>
    </source>
</evidence>
<evidence type="ECO:0000256" key="1">
    <source>
        <dbReference type="ARBA" id="ARBA00022448"/>
    </source>
</evidence>